<dbReference type="PRINTS" id="PR00368">
    <property type="entry name" value="FADPNR"/>
</dbReference>
<accession>A0ABR6YSP8</accession>
<dbReference type="InterPro" id="IPR036188">
    <property type="entry name" value="FAD/NAD-bd_sf"/>
</dbReference>
<dbReference type="InterPro" id="IPR023753">
    <property type="entry name" value="FAD/NAD-binding_dom"/>
</dbReference>
<feature type="transmembrane region" description="Helical" evidence="8">
    <location>
        <begin position="598"/>
        <end position="621"/>
    </location>
</feature>
<evidence type="ECO:0000256" key="2">
    <source>
        <dbReference type="ARBA" id="ARBA00012637"/>
    </source>
</evidence>
<keyword evidence="5" id="KW-0560">Oxidoreductase</keyword>
<evidence type="ECO:0000256" key="6">
    <source>
        <dbReference type="ARBA" id="ARBA00023027"/>
    </source>
</evidence>
<keyword evidence="6" id="KW-0520">NAD</keyword>
<reference evidence="10 11" key="1">
    <citation type="journal article" date="2020" name="mSystems">
        <title>Defining Genomic and Predicted Metabolic Features of the Acetobacterium Genus.</title>
        <authorList>
            <person name="Ross D.E."/>
            <person name="Marshall C.W."/>
            <person name="Gulliver D."/>
            <person name="May H.D."/>
            <person name="Norman R.S."/>
        </authorList>
    </citation>
    <scope>NUCLEOTIDE SEQUENCE [LARGE SCALE GENOMIC DNA]</scope>
    <source>
        <strain evidence="10 11">DSM 4132</strain>
    </source>
</reference>
<gene>
    <name evidence="10" type="ORF">GH811_01065</name>
</gene>
<dbReference type="Gene3D" id="3.50.50.100">
    <property type="match status" value="1"/>
</dbReference>
<feature type="domain" description="FAD/NAD(P)-binding" evidence="9">
    <location>
        <begin position="4"/>
        <end position="324"/>
    </location>
</feature>
<keyword evidence="3" id="KW-0285">Flavoprotein</keyword>
<evidence type="ECO:0000313" key="11">
    <source>
        <dbReference type="Proteomes" id="UP000622405"/>
    </source>
</evidence>
<evidence type="ECO:0000256" key="1">
    <source>
        <dbReference type="ARBA" id="ARBA00005272"/>
    </source>
</evidence>
<comment type="caution">
    <text evidence="10">The sequence shown here is derived from an EMBL/GenBank/DDBJ whole genome shotgun (WGS) entry which is preliminary data.</text>
</comment>
<dbReference type="Proteomes" id="UP000622405">
    <property type="component" value="Unassembled WGS sequence"/>
</dbReference>
<dbReference type="Pfam" id="PF07992">
    <property type="entry name" value="Pyr_redox_2"/>
    <property type="match status" value="1"/>
</dbReference>
<evidence type="ECO:0000256" key="5">
    <source>
        <dbReference type="ARBA" id="ARBA00023002"/>
    </source>
</evidence>
<keyword evidence="8" id="KW-1133">Transmembrane helix</keyword>
<evidence type="ECO:0000256" key="4">
    <source>
        <dbReference type="ARBA" id="ARBA00022827"/>
    </source>
</evidence>
<dbReference type="SUPFAM" id="SSF51905">
    <property type="entry name" value="FAD/NAD(P)-binding domain"/>
    <property type="match status" value="2"/>
</dbReference>
<evidence type="ECO:0000259" key="9">
    <source>
        <dbReference type="Pfam" id="PF07992"/>
    </source>
</evidence>
<dbReference type="EMBL" id="WJBE01000001">
    <property type="protein sequence ID" value="MBC3898205.1"/>
    <property type="molecule type" value="Genomic_DNA"/>
</dbReference>
<name>A0ABR6YSP8_9FIRM</name>
<keyword evidence="8" id="KW-0812">Transmembrane</keyword>
<dbReference type="PANTHER" id="PTHR43706:SF47">
    <property type="entry name" value="EXTERNAL NADH-UBIQUINONE OXIDOREDUCTASE 1, MITOCHONDRIAL-RELATED"/>
    <property type="match status" value="1"/>
</dbReference>
<comment type="catalytic activity">
    <reaction evidence="7">
        <text>a quinone + NADH + H(+) = a quinol + NAD(+)</text>
        <dbReference type="Rhea" id="RHEA:46160"/>
        <dbReference type="ChEBI" id="CHEBI:15378"/>
        <dbReference type="ChEBI" id="CHEBI:24646"/>
        <dbReference type="ChEBI" id="CHEBI:57540"/>
        <dbReference type="ChEBI" id="CHEBI:57945"/>
        <dbReference type="ChEBI" id="CHEBI:132124"/>
        <dbReference type="EC" id="1.6.5.9"/>
    </reaction>
</comment>
<evidence type="ECO:0000256" key="8">
    <source>
        <dbReference type="SAM" id="Phobius"/>
    </source>
</evidence>
<organism evidence="10 11">
    <name type="scientific">Acetobacterium malicum</name>
    <dbReference type="NCBI Taxonomy" id="52692"/>
    <lineage>
        <taxon>Bacteria</taxon>
        <taxon>Bacillati</taxon>
        <taxon>Bacillota</taxon>
        <taxon>Clostridia</taxon>
        <taxon>Eubacteriales</taxon>
        <taxon>Eubacteriaceae</taxon>
        <taxon>Acetobacterium</taxon>
    </lineage>
</organism>
<keyword evidence="11" id="KW-1185">Reference proteome</keyword>
<feature type="transmembrane region" description="Helical" evidence="8">
    <location>
        <begin position="560"/>
        <end position="586"/>
    </location>
</feature>
<evidence type="ECO:0000313" key="10">
    <source>
        <dbReference type="EMBL" id="MBC3898205.1"/>
    </source>
</evidence>
<evidence type="ECO:0000256" key="3">
    <source>
        <dbReference type="ARBA" id="ARBA00022630"/>
    </source>
</evidence>
<dbReference type="RefSeq" id="WP_186892940.1">
    <property type="nucleotide sequence ID" value="NZ_WJBE01000001.1"/>
</dbReference>
<sequence length="642" mass="71817">MEKNIIILGAGYSGILIAKKLAKRLKSQTDVKITLINKESYHTMLTELHEVAANRVEEDSIRISIKRIFEGRNVDVEVDTITAIDYEKKQLTGKKSSYSYDYLVMASGSQPSFFGICGAEDYTYKLWSYEDAIKLKGHIFEMFTRALQETDQAEKQKLLSFYVLGAGFTGVEMAGELAEWVPILCKQFEIEREMVKITLVDMMDRVVPNLSEELSEKAKRRLEKMGVEVRLKTAVDCIGADFIGLKQADQHQELPTNTVVWAAGIESSDIANQAVQLTQVGRGRIKTDEFLRAEGKDDVFIAGDNIFYIPEGESTPVPQMVENCEQSAATVAHNLTSVITGTGKMEKYAPKFHGVMVSIGGRYGISYVGTDKKKFALPSFLSQFVKHFINIIYFIQILGWNKVFSYMRHEFFTIRNCRSFVGGHFSNRTPSFLLVPLRVFLGAFWVYEGIKKVNEGWLQKPMLTPFFKGANDLYYSILQAGTGGGDAVSSATAAGAGAEAAGNLLINWNILGLFKIIVIQTSDIAIKLQMGLMDWFTNTVILSSGSSEVFFQSVIVYSEILVGVLLILGLFTTISALYSIVLQGMFVTTTGLYLSTWWMIFAAVAVIFGGGSVFGLDYYAIPWLKEHYKNIKIVRKLYIYHD</sequence>
<dbReference type="InterPro" id="IPR045024">
    <property type="entry name" value="NDH-2"/>
</dbReference>
<proteinExistence type="inferred from homology"/>
<dbReference type="EC" id="1.6.5.9" evidence="2"/>
<comment type="similarity">
    <text evidence="1">Belongs to the NADH dehydrogenase family.</text>
</comment>
<protein>
    <recommendedName>
        <fullName evidence="2">NADH:ubiquinone reductase (non-electrogenic)</fullName>
        <ecNumber evidence="2">1.6.5.9</ecNumber>
    </recommendedName>
</protein>
<keyword evidence="4" id="KW-0274">FAD</keyword>
<keyword evidence="8" id="KW-0472">Membrane</keyword>
<dbReference type="PANTHER" id="PTHR43706">
    <property type="entry name" value="NADH DEHYDROGENASE"/>
    <property type="match status" value="1"/>
</dbReference>
<evidence type="ECO:0000256" key="7">
    <source>
        <dbReference type="ARBA" id="ARBA00047599"/>
    </source>
</evidence>